<dbReference type="RefSeq" id="WP_115568681.1">
    <property type="nucleotide sequence ID" value="NZ_NXLV01000001.1"/>
</dbReference>
<keyword evidence="3" id="KW-1185">Reference proteome</keyword>
<evidence type="ECO:0000259" key="1">
    <source>
        <dbReference type="Pfam" id="PF03459"/>
    </source>
</evidence>
<name>A0A3D8J5I2_9HELI</name>
<evidence type="ECO:0000313" key="3">
    <source>
        <dbReference type="Proteomes" id="UP000257045"/>
    </source>
</evidence>
<dbReference type="Gene3D" id="2.40.50.100">
    <property type="match status" value="1"/>
</dbReference>
<dbReference type="InterPro" id="IPR005116">
    <property type="entry name" value="Transp-assoc_OB_typ1"/>
</dbReference>
<dbReference type="AlphaFoldDB" id="A0A3D8J5I2"/>
<dbReference type="Pfam" id="PF03459">
    <property type="entry name" value="TOBE"/>
    <property type="match status" value="1"/>
</dbReference>
<evidence type="ECO:0000313" key="2">
    <source>
        <dbReference type="EMBL" id="RDU72051.1"/>
    </source>
</evidence>
<proteinExistence type="predicted"/>
<sequence>MNQLIGEIVAIKEAEGIAFIKVQGEGFVLGVMTLRGGLGVGERVRASFKESDVMVAHKQSEKISARNKFLSPIFSITHNEVLARVKFEFCGGEISSLISYEACKELGIEVGEEFFWFVKSNEIILERLG</sequence>
<feature type="domain" description="Transport-associated OB type 1" evidence="1">
    <location>
        <begin position="64"/>
        <end position="125"/>
    </location>
</feature>
<organism evidence="2 3">
    <name type="scientific">Helicobacter brantae</name>
    <dbReference type="NCBI Taxonomy" id="375927"/>
    <lineage>
        <taxon>Bacteria</taxon>
        <taxon>Pseudomonadati</taxon>
        <taxon>Campylobacterota</taxon>
        <taxon>Epsilonproteobacteria</taxon>
        <taxon>Campylobacterales</taxon>
        <taxon>Helicobacteraceae</taxon>
        <taxon>Helicobacter</taxon>
    </lineage>
</organism>
<comment type="caution">
    <text evidence="2">The sequence shown here is derived from an EMBL/GenBank/DDBJ whole genome shotgun (WGS) entry which is preliminary data.</text>
</comment>
<dbReference type="EMBL" id="NXLV01000001">
    <property type="protein sequence ID" value="RDU72051.1"/>
    <property type="molecule type" value="Genomic_DNA"/>
</dbReference>
<dbReference type="Proteomes" id="UP000257045">
    <property type="component" value="Unassembled WGS sequence"/>
</dbReference>
<accession>A0A3D8J5I2</accession>
<dbReference type="OrthoDB" id="5324362at2"/>
<gene>
    <name evidence="2" type="ORF">CQA58_00120</name>
</gene>
<dbReference type="SUPFAM" id="SSF50331">
    <property type="entry name" value="MOP-like"/>
    <property type="match status" value="1"/>
</dbReference>
<protein>
    <recommendedName>
        <fullName evidence="1">Transport-associated OB type 1 domain-containing protein</fullName>
    </recommendedName>
</protein>
<reference evidence="2 3" key="1">
    <citation type="submission" date="2018-04" db="EMBL/GenBank/DDBJ databases">
        <title>Novel Campyloabacter and Helicobacter Species and Strains.</title>
        <authorList>
            <person name="Mannion A.J."/>
            <person name="Shen Z."/>
            <person name="Fox J.G."/>
        </authorList>
    </citation>
    <scope>NUCLEOTIDE SEQUENCE [LARGE SCALE GENOMIC DNA]</scope>
    <source>
        <strain evidence="2 3">MIT 04-9366</strain>
    </source>
</reference>
<dbReference type="InterPro" id="IPR008995">
    <property type="entry name" value="Mo/tungstate-bd_C_term_dom"/>
</dbReference>